<accession>A0AAN6LVQ8</accession>
<evidence type="ECO:0000313" key="1">
    <source>
        <dbReference type="EMBL" id="KAK3203968.1"/>
    </source>
</evidence>
<name>A0AAN6LVQ8_9PLEO</name>
<keyword evidence="2" id="KW-1185">Reference proteome</keyword>
<dbReference type="AlphaFoldDB" id="A0AAN6LVQ8"/>
<dbReference type="EMBL" id="WVTA01000010">
    <property type="protein sequence ID" value="KAK3203968.1"/>
    <property type="molecule type" value="Genomic_DNA"/>
</dbReference>
<sequence>MTLVEASRFPTELVLDVIERLKFGDGSDIVNLSLTHSRFKNVLRSYEHSIAKTFAQKELRHAHVDFPTKQQGFRWLRECDQQYNVVDDLMAMLVSEHNVFPVRKHNMAMANTGILLLYRLQSFASHNSRLEFLKSLPKDPLTAMYLAVHHATLTARYHGEGLIHQRTYGRFMDANQISLRSDIEFCFAEASMEIGPEFIHSSLLPTTAASTAAEISLLNLYHDHAMNDWFVEGAMQGVNEIQPPITHGPRREFRARSLWTTLLERIAELTDCPVENVRGAVEEEAASYDHVLAWLDLEGKAMLMKGEDVVPALVE</sequence>
<evidence type="ECO:0000313" key="2">
    <source>
        <dbReference type="Proteomes" id="UP001280581"/>
    </source>
</evidence>
<comment type="caution">
    <text evidence="1">The sequence shown here is derived from an EMBL/GenBank/DDBJ whole genome shotgun (WGS) entry which is preliminary data.</text>
</comment>
<protein>
    <recommendedName>
        <fullName evidence="3">F-box domain-containing protein</fullName>
    </recommendedName>
</protein>
<gene>
    <name evidence="1" type="ORF">GRF29_106g1226404</name>
</gene>
<proteinExistence type="predicted"/>
<dbReference type="Proteomes" id="UP001280581">
    <property type="component" value="Unassembled WGS sequence"/>
</dbReference>
<reference evidence="1 2" key="1">
    <citation type="submission" date="2021-02" db="EMBL/GenBank/DDBJ databases">
        <title>Genome assembly of Pseudopithomyces chartarum.</title>
        <authorList>
            <person name="Jauregui R."/>
            <person name="Singh J."/>
            <person name="Voisey C."/>
        </authorList>
    </citation>
    <scope>NUCLEOTIDE SEQUENCE [LARGE SCALE GENOMIC DNA]</scope>
    <source>
        <strain evidence="1 2">AGR01</strain>
    </source>
</reference>
<evidence type="ECO:0008006" key="3">
    <source>
        <dbReference type="Google" id="ProtNLM"/>
    </source>
</evidence>
<organism evidence="1 2">
    <name type="scientific">Pseudopithomyces chartarum</name>
    <dbReference type="NCBI Taxonomy" id="1892770"/>
    <lineage>
        <taxon>Eukaryota</taxon>
        <taxon>Fungi</taxon>
        <taxon>Dikarya</taxon>
        <taxon>Ascomycota</taxon>
        <taxon>Pezizomycotina</taxon>
        <taxon>Dothideomycetes</taxon>
        <taxon>Pleosporomycetidae</taxon>
        <taxon>Pleosporales</taxon>
        <taxon>Massarineae</taxon>
        <taxon>Didymosphaeriaceae</taxon>
        <taxon>Pseudopithomyces</taxon>
    </lineage>
</organism>